<comment type="subcellular location">
    <subcellularLocation>
        <location evidence="2">Endoplasmic reticulum membrane</location>
        <topology evidence="2">Multi-pass membrane protein</topology>
    </subcellularLocation>
</comment>
<evidence type="ECO:0000256" key="15">
    <source>
        <dbReference type="ARBA" id="ARBA00032361"/>
    </source>
</evidence>
<evidence type="ECO:0000256" key="11">
    <source>
        <dbReference type="ARBA" id="ARBA00023098"/>
    </source>
</evidence>
<dbReference type="InterPro" id="IPR050324">
    <property type="entry name" value="CDP-alcohol_PTase-I"/>
</dbReference>
<name>A0A2N8UI96_9BASI</name>
<comment type="pathway">
    <text evidence="3">Lipid metabolism.</text>
</comment>
<evidence type="ECO:0000256" key="8">
    <source>
        <dbReference type="ARBA" id="ARBA00022692"/>
    </source>
</evidence>
<evidence type="ECO:0000256" key="17">
    <source>
        <dbReference type="RuleBase" id="RU003750"/>
    </source>
</evidence>
<evidence type="ECO:0000313" key="20">
    <source>
        <dbReference type="Proteomes" id="UP000239563"/>
    </source>
</evidence>
<comment type="catalytic activity">
    <reaction evidence="1">
        <text>a CDP-1,2-diacyl-sn-glycerol + L-serine = a 1,2-diacyl-sn-glycero-3-phospho-L-serine + CMP + H(+)</text>
        <dbReference type="Rhea" id="RHEA:16913"/>
        <dbReference type="ChEBI" id="CHEBI:15378"/>
        <dbReference type="ChEBI" id="CHEBI:33384"/>
        <dbReference type="ChEBI" id="CHEBI:57262"/>
        <dbReference type="ChEBI" id="CHEBI:58332"/>
        <dbReference type="ChEBI" id="CHEBI:60377"/>
        <dbReference type="EC" id="2.7.8.8"/>
    </reaction>
</comment>
<keyword evidence="14" id="KW-1208">Phospholipid metabolism</keyword>
<evidence type="ECO:0000256" key="4">
    <source>
        <dbReference type="ARBA" id="ARBA00013174"/>
    </source>
</evidence>
<dbReference type="FunFam" id="1.20.120.1760:FF:000022">
    <property type="entry name" value="CDP-diacylglycerol--serine O-phosphatidyltransferase"/>
    <property type="match status" value="1"/>
</dbReference>
<dbReference type="PANTHER" id="PTHR14269">
    <property type="entry name" value="CDP-DIACYLGLYCEROL--GLYCEROL-3-PHOSPHATE 3-PHOSPHATIDYLTRANSFERASE-RELATED"/>
    <property type="match status" value="1"/>
</dbReference>
<dbReference type="PROSITE" id="PS00379">
    <property type="entry name" value="CDP_ALCOHOL_P_TRANSF"/>
    <property type="match status" value="1"/>
</dbReference>
<evidence type="ECO:0000256" key="7">
    <source>
        <dbReference type="ARBA" id="ARBA00022679"/>
    </source>
</evidence>
<dbReference type="Gene3D" id="1.20.120.1760">
    <property type="match status" value="1"/>
</dbReference>
<dbReference type="InterPro" id="IPR048254">
    <property type="entry name" value="CDP_ALCOHOL_P_TRANSF_CS"/>
</dbReference>
<evidence type="ECO:0000256" key="10">
    <source>
        <dbReference type="ARBA" id="ARBA00022989"/>
    </source>
</evidence>
<keyword evidence="10" id="KW-1133">Transmembrane helix</keyword>
<feature type="compositionally biased region" description="Polar residues" evidence="18">
    <location>
        <begin position="93"/>
        <end position="103"/>
    </location>
</feature>
<reference evidence="19 20" key="1">
    <citation type="submission" date="2017-02" db="EMBL/GenBank/DDBJ databases">
        <authorList>
            <person name="Peterson S.W."/>
        </authorList>
    </citation>
    <scope>NUCLEOTIDE SEQUENCE [LARGE SCALE GENOMIC DNA]</scope>
    <source>
        <strain evidence="19 20">SRS1_H2-8</strain>
    </source>
</reference>
<evidence type="ECO:0000256" key="9">
    <source>
        <dbReference type="ARBA" id="ARBA00022824"/>
    </source>
</evidence>
<feature type="region of interest" description="Disordered" evidence="18">
    <location>
        <begin position="93"/>
        <end position="126"/>
    </location>
</feature>
<comment type="similarity">
    <text evidence="17">Belongs to the CDP-alcohol phosphatidyltransferase class-I family.</text>
</comment>
<keyword evidence="8" id="KW-0812">Transmembrane</keyword>
<dbReference type="GO" id="GO:0003882">
    <property type="term" value="F:CDP-diacylglycerol-serine O-phosphatidyltransferase activity"/>
    <property type="evidence" value="ECO:0007669"/>
    <property type="project" value="UniProtKB-EC"/>
</dbReference>
<dbReference type="EMBL" id="LT795066">
    <property type="protein sequence ID" value="SJX64657.1"/>
    <property type="molecule type" value="Genomic_DNA"/>
</dbReference>
<dbReference type="AlphaFoldDB" id="A0A2N8UI96"/>
<gene>
    <name evidence="19" type="ORF">SRS1_15473</name>
</gene>
<evidence type="ECO:0000256" key="14">
    <source>
        <dbReference type="ARBA" id="ARBA00023264"/>
    </source>
</evidence>
<keyword evidence="13" id="KW-0594">Phospholipid biosynthesis</keyword>
<dbReference type="Proteomes" id="UP000239563">
    <property type="component" value="Chromosome XIII"/>
</dbReference>
<accession>A0A2N8UI96</accession>
<organism evidence="19 20">
    <name type="scientific">Sporisorium reilianum f. sp. reilianum</name>
    <dbReference type="NCBI Taxonomy" id="72559"/>
    <lineage>
        <taxon>Eukaryota</taxon>
        <taxon>Fungi</taxon>
        <taxon>Dikarya</taxon>
        <taxon>Basidiomycota</taxon>
        <taxon>Ustilaginomycotina</taxon>
        <taxon>Ustilaginomycetes</taxon>
        <taxon>Ustilaginales</taxon>
        <taxon>Ustilaginaceae</taxon>
        <taxon>Sporisorium</taxon>
    </lineage>
</organism>
<keyword evidence="11" id="KW-0443">Lipid metabolism</keyword>
<evidence type="ECO:0000256" key="6">
    <source>
        <dbReference type="ARBA" id="ARBA00022516"/>
    </source>
</evidence>
<keyword evidence="7 17" id="KW-0808">Transferase</keyword>
<evidence type="ECO:0000256" key="13">
    <source>
        <dbReference type="ARBA" id="ARBA00023209"/>
    </source>
</evidence>
<evidence type="ECO:0000256" key="3">
    <source>
        <dbReference type="ARBA" id="ARBA00005189"/>
    </source>
</evidence>
<evidence type="ECO:0000256" key="16">
    <source>
        <dbReference type="ARBA" id="ARBA00060701"/>
    </source>
</evidence>
<keyword evidence="12" id="KW-0472">Membrane</keyword>
<proteinExistence type="inferred from homology"/>
<evidence type="ECO:0000256" key="2">
    <source>
        <dbReference type="ARBA" id="ARBA00004477"/>
    </source>
</evidence>
<dbReference type="Pfam" id="PF01066">
    <property type="entry name" value="CDP-OH_P_transf"/>
    <property type="match status" value="1"/>
</dbReference>
<dbReference type="EC" id="2.7.8.8" evidence="4"/>
<feature type="region of interest" description="Disordered" evidence="18">
    <location>
        <begin position="35"/>
        <end position="69"/>
    </location>
</feature>
<dbReference type="PANTHER" id="PTHR14269:SF61">
    <property type="entry name" value="CDP-DIACYLGLYCEROL--SERINE O-PHOSPHATIDYLTRANSFERASE"/>
    <property type="match status" value="1"/>
</dbReference>
<evidence type="ECO:0000256" key="1">
    <source>
        <dbReference type="ARBA" id="ARBA00000287"/>
    </source>
</evidence>
<protein>
    <recommendedName>
        <fullName evidence="5">CDP-diacylglycerol--serine O-phosphatidyltransferase</fullName>
        <ecNumber evidence="4">2.7.8.8</ecNumber>
    </recommendedName>
    <alternativeName>
        <fullName evidence="15">Phosphatidylserine synthase</fullName>
    </alternativeName>
</protein>
<dbReference type="GO" id="GO:0006659">
    <property type="term" value="P:phosphatidylserine biosynthetic process"/>
    <property type="evidence" value="ECO:0007669"/>
    <property type="project" value="UniProtKB-ARBA"/>
</dbReference>
<comment type="pathway">
    <text evidence="16">Phospholipid metabolism; phosphatidylethanolamine biosynthesis; phosphatidylethanolamine from CDP-diacylglycerol: step 1/2.</text>
</comment>
<evidence type="ECO:0000256" key="18">
    <source>
        <dbReference type="SAM" id="MobiDB-lite"/>
    </source>
</evidence>
<evidence type="ECO:0000256" key="12">
    <source>
        <dbReference type="ARBA" id="ARBA00023136"/>
    </source>
</evidence>
<dbReference type="InterPro" id="IPR000462">
    <property type="entry name" value="CDP-OH_P_trans"/>
</dbReference>
<keyword evidence="6" id="KW-0444">Lipid biosynthesis</keyword>
<sequence length="407" mass="42758">MPGTIPAITAPALVDTASSSYQDVSRATLAPAHATDPPVAHATHDDPQAPSLITPVPLSHPTSGVASKGAAQLASTSALSSAIAPSNLQANMTKQLSSTSSPGGKNAVRQRKANGAKPKSSTSNATADESTELLKFIETDGHFSLVRNFHLADAFTLMNAFCGAQSLFASARYLITSDPKHAWLALWFPLFGAIFDLLDGKVARWRKSSSMLGQELDSLADSLSFGAAPAFAAYALGLRGELDSIILTLFVCAGVARLARFNVTAATIPHDSTGKARYFEGLPIPSSLVLVGGMAVCLLTGRIEPGGLPIALAKERGYLSSEGLTFTGSLREYLPHSLSGRGVPLGVFTIDFSAHVAKVLEIVPGWSAKQAAQWAESVAKVQGHWLAFLWLAWASAMVSKTLRVPKP</sequence>
<keyword evidence="9" id="KW-0256">Endoplasmic reticulum</keyword>
<dbReference type="GO" id="GO:0005789">
    <property type="term" value="C:endoplasmic reticulum membrane"/>
    <property type="evidence" value="ECO:0007669"/>
    <property type="project" value="UniProtKB-SubCell"/>
</dbReference>
<dbReference type="InterPro" id="IPR043130">
    <property type="entry name" value="CDP-OH_PTrfase_TM_dom"/>
</dbReference>
<evidence type="ECO:0000313" key="19">
    <source>
        <dbReference type="EMBL" id="SJX64657.1"/>
    </source>
</evidence>
<evidence type="ECO:0000256" key="5">
    <source>
        <dbReference type="ARBA" id="ARBA00017171"/>
    </source>
</evidence>